<keyword evidence="2" id="KW-1185">Reference proteome</keyword>
<name>A0ABS5CRZ4_9FLAO</name>
<protein>
    <recommendedName>
        <fullName evidence="3">Natural product</fullName>
    </recommendedName>
</protein>
<accession>A0ABS5CRZ4</accession>
<dbReference type="Proteomes" id="UP000674217">
    <property type="component" value="Unassembled WGS sequence"/>
</dbReference>
<dbReference type="EMBL" id="JAGFBU010000001">
    <property type="protein sequence ID" value="MBP4141381.1"/>
    <property type="molecule type" value="Genomic_DNA"/>
</dbReference>
<organism evidence="1 2">
    <name type="scientific">Flavobacterium flabelliforme</name>
    <dbReference type="NCBI Taxonomy" id="2816119"/>
    <lineage>
        <taxon>Bacteria</taxon>
        <taxon>Pseudomonadati</taxon>
        <taxon>Bacteroidota</taxon>
        <taxon>Flavobacteriia</taxon>
        <taxon>Flavobacteriales</taxon>
        <taxon>Flavobacteriaceae</taxon>
        <taxon>Flavobacterium</taxon>
    </lineage>
</organism>
<comment type="caution">
    <text evidence="1">The sequence shown here is derived from an EMBL/GenBank/DDBJ whole genome shotgun (WGS) entry which is preliminary data.</text>
</comment>
<proteinExistence type="predicted"/>
<reference evidence="1 2" key="1">
    <citation type="submission" date="2021-03" db="EMBL/GenBank/DDBJ databases">
        <title>Flavobacterium Flabelliformis Sp. Nov. And Flavobacterium Geliluteum Sp. Nov., Two Novel Multidrug Resistant Psychrophilic Species Isolated From Antarctica.</title>
        <authorList>
            <person name="Kralova S."/>
            <person name="Busse H.J."/>
            <person name="Bezdicek M."/>
            <person name="Nykrynova M."/>
            <person name="Kroupova E."/>
            <person name="Krsek D."/>
            <person name="Sedlacek I."/>
        </authorList>
    </citation>
    <scope>NUCLEOTIDE SEQUENCE [LARGE SCALE GENOMIC DNA]</scope>
    <source>
        <strain evidence="1 2">P4023</strain>
    </source>
</reference>
<evidence type="ECO:0000313" key="1">
    <source>
        <dbReference type="EMBL" id="MBP4141381.1"/>
    </source>
</evidence>
<evidence type="ECO:0008006" key="3">
    <source>
        <dbReference type="Google" id="ProtNLM"/>
    </source>
</evidence>
<dbReference type="RefSeq" id="WP_210645471.1">
    <property type="nucleotide sequence ID" value="NZ_JAGFBU010000001.1"/>
</dbReference>
<evidence type="ECO:0000313" key="2">
    <source>
        <dbReference type="Proteomes" id="UP000674217"/>
    </source>
</evidence>
<gene>
    <name evidence="1" type="ORF">J3S90_06150</name>
</gene>
<sequence>MLKSILNIKGTHELTKTETKSINGGKAPACCLDWNPAKRICSRWDQNCLGN</sequence>